<proteinExistence type="predicted"/>
<sequence>MFIVLELGGVHLGSYFYNTIKDRGGVIKKRTHEDLLIKIIRGAAQALEQFHKFDAIHGDIKYENFIVSLNQGRDENVVYSKLIDFNTAVVKDMKPIKNMEYIAEITKAPEIKGTNEVFYS</sequence>
<evidence type="ECO:0000313" key="2">
    <source>
        <dbReference type="Proteomes" id="UP001497535"/>
    </source>
</evidence>
<dbReference type="EMBL" id="CAVMJV010000318">
    <property type="protein sequence ID" value="CAK5129492.1"/>
    <property type="molecule type" value="Genomic_DNA"/>
</dbReference>
<evidence type="ECO:0000313" key="1">
    <source>
        <dbReference type="EMBL" id="CAK5129492.1"/>
    </source>
</evidence>
<gene>
    <name evidence="1" type="ORF">MENTE1834_LOCUS49180</name>
</gene>
<keyword evidence="2" id="KW-1185">Reference proteome</keyword>
<protein>
    <submittedName>
        <fullName evidence="1">Uncharacterized protein</fullName>
    </submittedName>
</protein>
<reference evidence="1" key="1">
    <citation type="submission" date="2023-11" db="EMBL/GenBank/DDBJ databases">
        <authorList>
            <person name="Poullet M."/>
        </authorList>
    </citation>
    <scope>NUCLEOTIDE SEQUENCE</scope>
    <source>
        <strain evidence="1">E1834</strain>
    </source>
</reference>
<name>A0ACB1B8H4_MELEN</name>
<accession>A0ACB1B8H4</accession>
<organism evidence="1 2">
    <name type="scientific">Meloidogyne enterolobii</name>
    <name type="common">Root-knot nematode worm</name>
    <name type="synonym">Meloidogyne mayaguensis</name>
    <dbReference type="NCBI Taxonomy" id="390850"/>
    <lineage>
        <taxon>Eukaryota</taxon>
        <taxon>Metazoa</taxon>
        <taxon>Ecdysozoa</taxon>
        <taxon>Nematoda</taxon>
        <taxon>Chromadorea</taxon>
        <taxon>Rhabditida</taxon>
        <taxon>Tylenchina</taxon>
        <taxon>Tylenchomorpha</taxon>
        <taxon>Tylenchoidea</taxon>
        <taxon>Meloidogynidae</taxon>
        <taxon>Meloidogyninae</taxon>
        <taxon>Meloidogyne</taxon>
    </lineage>
</organism>
<dbReference type="Proteomes" id="UP001497535">
    <property type="component" value="Unassembled WGS sequence"/>
</dbReference>
<comment type="caution">
    <text evidence="1">The sequence shown here is derived from an EMBL/GenBank/DDBJ whole genome shotgun (WGS) entry which is preliminary data.</text>
</comment>